<dbReference type="InterPro" id="IPR037398">
    <property type="entry name" value="Glyco_hydro_64_fam"/>
</dbReference>
<sequence>MKRWMEWLVVMMTSWLLLLSPARAQTSDDYTQGVVVAGNTATIWFSPTSSQTTWVDLHYKVNDGPQQNLGMTWVSGNTRFEKLLRELVTGGDVLTYSFTYNKGTPAYDTPVFTFTVGNGGPNTVAKPSFSPSPGSYSAAQTVTLATTTDGAVIHYTLDGSKPTPKSPVYSTPLSISKTTTIKARAYKDGLTKSTISKGTYTLTKGNVATPVFNPAGGNYASAQTVTISSATPGAVIKYTTDGSAPTAASPTYAGPIAVASSKTLRAVAQKTGYGDSGVETADYAIGVGTWNKMTTFNVLNGTRGAWRDDQIYWAIIGRDWNTDQFVHVDASGNLVPMQLSDNGALMKNGKPYSNYFYTLAQTRSITIPPINSARLMLSVGSPMYISINVDVNGKIAYAGANIENPDDPNIDVTFDFVEMAIVPTLGFFGNTTRVDQFGFPVKMRVQGLGGYDRTVGETETREALFTAFQTKTPSEFRSLAQEPYAPYRIMAPAHGTFRRDGPHAHYLDTYIADVWKRYTTQTLTFTNAQGTFTGKVNGGRFEFSDGQGTYIIARAPTTEEAFLGNGVLNDPTGTAPGTPAYDKQLQIQAQMCAAINRHIVEDPEHWSNSSYFYAPGQPANWFAKFWHDHSIVAQSYGFPYDDVWNYSSSLHTPAPTIVDVTVGW</sequence>
<feature type="domain" description="CBM56" evidence="2">
    <location>
        <begin position="24"/>
        <end position="116"/>
    </location>
</feature>
<keyword evidence="5" id="KW-1185">Reference proteome</keyword>
<dbReference type="InterPro" id="IPR047569">
    <property type="entry name" value="CBM56"/>
</dbReference>
<reference evidence="4 5" key="1">
    <citation type="submission" date="2024-04" db="EMBL/GenBank/DDBJ databases">
        <title>Novel species of the genus Ideonella isolated from streams.</title>
        <authorList>
            <person name="Lu H."/>
        </authorList>
    </citation>
    <scope>NUCLEOTIDE SEQUENCE [LARGE SCALE GENOMIC DNA]</scope>
    <source>
        <strain evidence="4 5">DXS29W</strain>
    </source>
</reference>
<dbReference type="InterPro" id="IPR042517">
    <property type="entry name" value="Glyco_hydro_64_N_2"/>
</dbReference>
<dbReference type="PROSITE" id="PS52006">
    <property type="entry name" value="GH64"/>
    <property type="match status" value="1"/>
</dbReference>
<dbReference type="InterPro" id="IPR037176">
    <property type="entry name" value="Osmotin/thaumatin-like_sf"/>
</dbReference>
<dbReference type="CDD" id="cd09214">
    <property type="entry name" value="GH64-like"/>
    <property type="match status" value="1"/>
</dbReference>
<dbReference type="RefSeq" id="WP_341429376.1">
    <property type="nucleotide sequence ID" value="NZ_JBBUTG010000042.1"/>
</dbReference>
<feature type="signal peptide" evidence="1">
    <location>
        <begin position="1"/>
        <end position="24"/>
    </location>
</feature>
<evidence type="ECO:0000259" key="2">
    <source>
        <dbReference type="PROSITE" id="PS52005"/>
    </source>
</evidence>
<proteinExistence type="predicted"/>
<dbReference type="PANTHER" id="PTHR38165">
    <property type="match status" value="1"/>
</dbReference>
<feature type="domain" description="GH64" evidence="3">
    <location>
        <begin position="291"/>
        <end position="664"/>
    </location>
</feature>
<evidence type="ECO:0000256" key="1">
    <source>
        <dbReference type="SAM" id="SignalP"/>
    </source>
</evidence>
<dbReference type="PROSITE" id="PS52005">
    <property type="entry name" value="CBM56"/>
    <property type="match status" value="1"/>
</dbReference>
<dbReference type="Pfam" id="PF22184">
    <property type="entry name" value="CBM_56"/>
    <property type="match status" value="1"/>
</dbReference>
<gene>
    <name evidence="4" type="ORF">AACH06_29350</name>
</gene>
<dbReference type="EMBL" id="JBBUTG010000042">
    <property type="protein sequence ID" value="MEK8034942.1"/>
    <property type="molecule type" value="Genomic_DNA"/>
</dbReference>
<feature type="chain" id="PRO_5045531085" evidence="1">
    <location>
        <begin position="25"/>
        <end position="664"/>
    </location>
</feature>
<keyword evidence="1" id="KW-0732">Signal</keyword>
<organism evidence="4 5">
    <name type="scientific">Ideonella lacteola</name>
    <dbReference type="NCBI Taxonomy" id="2984193"/>
    <lineage>
        <taxon>Bacteria</taxon>
        <taxon>Pseudomonadati</taxon>
        <taxon>Pseudomonadota</taxon>
        <taxon>Betaproteobacteria</taxon>
        <taxon>Burkholderiales</taxon>
        <taxon>Sphaerotilaceae</taxon>
        <taxon>Ideonella</taxon>
    </lineage>
</organism>
<dbReference type="Pfam" id="PF13290">
    <property type="entry name" value="CHB_HEX_C_1"/>
    <property type="match status" value="2"/>
</dbReference>
<protein>
    <submittedName>
        <fullName evidence="4">Beta-1,3-glucanase family protein</fullName>
    </submittedName>
</protein>
<dbReference type="Gene3D" id="3.30.920.50">
    <property type="entry name" value="Beta-1,3-glucanase, C-terminal domain"/>
    <property type="match status" value="1"/>
</dbReference>
<evidence type="ECO:0000313" key="5">
    <source>
        <dbReference type="Proteomes" id="UP001371218"/>
    </source>
</evidence>
<comment type="caution">
    <text evidence="4">The sequence shown here is derived from an EMBL/GenBank/DDBJ whole genome shotgun (WGS) entry which is preliminary data.</text>
</comment>
<dbReference type="InterPro" id="IPR059177">
    <property type="entry name" value="GH29D-like_dom"/>
</dbReference>
<evidence type="ECO:0000313" key="4">
    <source>
        <dbReference type="EMBL" id="MEK8034942.1"/>
    </source>
</evidence>
<name>A0ABU9BY79_9BURK</name>
<dbReference type="Proteomes" id="UP001371218">
    <property type="component" value="Unassembled WGS sequence"/>
</dbReference>
<dbReference type="InterPro" id="IPR032477">
    <property type="entry name" value="Glyco_hydro_64"/>
</dbReference>
<evidence type="ECO:0000259" key="3">
    <source>
        <dbReference type="PROSITE" id="PS52006"/>
    </source>
</evidence>
<dbReference type="Pfam" id="PF16483">
    <property type="entry name" value="Glyco_hydro_64"/>
    <property type="match status" value="1"/>
</dbReference>
<dbReference type="Gene3D" id="2.60.110.10">
    <property type="entry name" value="Thaumatin"/>
    <property type="match status" value="1"/>
</dbReference>
<dbReference type="PANTHER" id="PTHR38165:SF1">
    <property type="entry name" value="GLUCANASE B"/>
    <property type="match status" value="1"/>
</dbReference>
<accession>A0ABU9BY79</accession>